<reference evidence="1" key="1">
    <citation type="submission" date="2019-12" db="EMBL/GenBank/DDBJ databases">
        <title>Novel species isolated from a subtropical stream in China.</title>
        <authorList>
            <person name="Lu H."/>
        </authorList>
    </citation>
    <scope>NUCLEOTIDE SEQUENCE [LARGE SCALE GENOMIC DNA]</scope>
    <source>
        <strain evidence="1">FT81W</strain>
    </source>
</reference>
<evidence type="ECO:0000313" key="2">
    <source>
        <dbReference type="Proteomes" id="UP000447355"/>
    </source>
</evidence>
<dbReference type="AlphaFoldDB" id="A0A845GTS2"/>
<dbReference type="RefSeq" id="WP_161085634.1">
    <property type="nucleotide sequence ID" value="NZ_WWCX01000050.1"/>
</dbReference>
<organism evidence="1 2">
    <name type="scientific">Duganella vulcania</name>
    <dbReference type="NCBI Taxonomy" id="2692166"/>
    <lineage>
        <taxon>Bacteria</taxon>
        <taxon>Pseudomonadati</taxon>
        <taxon>Pseudomonadota</taxon>
        <taxon>Betaproteobacteria</taxon>
        <taxon>Burkholderiales</taxon>
        <taxon>Oxalobacteraceae</taxon>
        <taxon>Telluria group</taxon>
        <taxon>Duganella</taxon>
    </lineage>
</organism>
<protein>
    <recommendedName>
        <fullName evidence="3">CD-NTase associated protein 4-like DNA endonuclease domain-containing protein</fullName>
    </recommendedName>
</protein>
<dbReference type="EMBL" id="WWCX01000050">
    <property type="protein sequence ID" value="MYM96626.1"/>
    <property type="molecule type" value="Genomic_DNA"/>
</dbReference>
<dbReference type="Proteomes" id="UP000447355">
    <property type="component" value="Unassembled WGS sequence"/>
</dbReference>
<accession>A0A845GTS2</accession>
<evidence type="ECO:0008006" key="3">
    <source>
        <dbReference type="Google" id="ProtNLM"/>
    </source>
</evidence>
<name>A0A845GTS2_9BURK</name>
<evidence type="ECO:0000313" key="1">
    <source>
        <dbReference type="EMBL" id="MYM96626.1"/>
    </source>
</evidence>
<comment type="caution">
    <text evidence="1">The sequence shown here is derived from an EMBL/GenBank/DDBJ whole genome shotgun (WGS) entry which is preliminary data.</text>
</comment>
<proteinExistence type="predicted"/>
<gene>
    <name evidence="1" type="ORF">GTP90_22470</name>
</gene>
<sequence>MNGSASPPLAPLVGNAKRQAIHSLAGYDYQIWRTVEAWMSLGPDEALFIECAEDFDMRSPDGSVANQVKNSAKDISVGSEDVLASIANYWRMRQDNPGAPGLKFRFLTRGSICSEKTSLFGGRKGLDVWRTAVDGDDDDALLLARDLHMRLKDLSLLAFLAGANADLLRAELFTRIEWVVEEPGHDQVKSVVKHLAQRLGQSQEVSVNRSRDAIPALLEHCREVRSGAHNVIARSCE</sequence>